<dbReference type="Proteomes" id="UP000054248">
    <property type="component" value="Unassembled WGS sequence"/>
</dbReference>
<keyword evidence="2" id="KW-1185">Reference proteome</keyword>
<reference evidence="2" key="2">
    <citation type="submission" date="2015-01" db="EMBL/GenBank/DDBJ databases">
        <title>Evolutionary Origins and Diversification of the Mycorrhizal Mutualists.</title>
        <authorList>
            <consortium name="DOE Joint Genome Institute"/>
            <consortium name="Mycorrhizal Genomics Consortium"/>
            <person name="Kohler A."/>
            <person name="Kuo A."/>
            <person name="Nagy L.G."/>
            <person name="Floudas D."/>
            <person name="Copeland A."/>
            <person name="Barry K.W."/>
            <person name="Cichocki N."/>
            <person name="Veneault-Fourrey C."/>
            <person name="LaButti K."/>
            <person name="Lindquist E.A."/>
            <person name="Lipzen A."/>
            <person name="Lundell T."/>
            <person name="Morin E."/>
            <person name="Murat C."/>
            <person name="Riley R."/>
            <person name="Ohm R."/>
            <person name="Sun H."/>
            <person name="Tunlid A."/>
            <person name="Henrissat B."/>
            <person name="Grigoriev I.V."/>
            <person name="Hibbett D.S."/>
            <person name="Martin F."/>
        </authorList>
    </citation>
    <scope>NUCLEOTIDE SEQUENCE [LARGE SCALE GENOMIC DNA]</scope>
    <source>
        <strain evidence="2">MUT 4182</strain>
    </source>
</reference>
<evidence type="ECO:0000313" key="1">
    <source>
        <dbReference type="EMBL" id="KIO16187.1"/>
    </source>
</evidence>
<dbReference type="HOGENOM" id="CLU_2851391_0_0_1"/>
<gene>
    <name evidence="1" type="ORF">M407DRAFT_34171</name>
</gene>
<protein>
    <submittedName>
        <fullName evidence="1">Uncharacterized protein</fullName>
    </submittedName>
</protein>
<evidence type="ECO:0000313" key="2">
    <source>
        <dbReference type="Proteomes" id="UP000054248"/>
    </source>
</evidence>
<sequence length="65" mass="7073">MSAGVVGKVIVPPVYSPLFLAHAHRTGLSPVLSGKAHQHPQKNKYIASPRRYRGLIGLTMDEIPN</sequence>
<organism evidence="1 2">
    <name type="scientific">Tulasnella calospora MUT 4182</name>
    <dbReference type="NCBI Taxonomy" id="1051891"/>
    <lineage>
        <taxon>Eukaryota</taxon>
        <taxon>Fungi</taxon>
        <taxon>Dikarya</taxon>
        <taxon>Basidiomycota</taxon>
        <taxon>Agaricomycotina</taxon>
        <taxon>Agaricomycetes</taxon>
        <taxon>Cantharellales</taxon>
        <taxon>Tulasnellaceae</taxon>
        <taxon>Tulasnella</taxon>
    </lineage>
</organism>
<dbReference type="EMBL" id="KN823642">
    <property type="protein sequence ID" value="KIO16187.1"/>
    <property type="molecule type" value="Genomic_DNA"/>
</dbReference>
<reference evidence="1 2" key="1">
    <citation type="submission" date="2014-04" db="EMBL/GenBank/DDBJ databases">
        <authorList>
            <consortium name="DOE Joint Genome Institute"/>
            <person name="Kuo A."/>
            <person name="Girlanda M."/>
            <person name="Perotto S."/>
            <person name="Kohler A."/>
            <person name="Nagy L.G."/>
            <person name="Floudas D."/>
            <person name="Copeland A."/>
            <person name="Barry K.W."/>
            <person name="Cichocki N."/>
            <person name="Veneault-Fourrey C."/>
            <person name="LaButti K."/>
            <person name="Lindquist E.A."/>
            <person name="Lipzen A."/>
            <person name="Lundell T."/>
            <person name="Morin E."/>
            <person name="Murat C."/>
            <person name="Sun H."/>
            <person name="Tunlid A."/>
            <person name="Henrissat B."/>
            <person name="Grigoriev I.V."/>
            <person name="Hibbett D.S."/>
            <person name="Martin F."/>
            <person name="Nordberg H.P."/>
            <person name="Cantor M.N."/>
            <person name="Hua S.X."/>
        </authorList>
    </citation>
    <scope>NUCLEOTIDE SEQUENCE [LARGE SCALE GENOMIC DNA]</scope>
    <source>
        <strain evidence="1 2">MUT 4182</strain>
    </source>
</reference>
<dbReference type="AlphaFoldDB" id="A0A0C3L375"/>
<accession>A0A0C3L375</accession>
<proteinExistence type="predicted"/>
<name>A0A0C3L375_9AGAM</name>